<sequence length="134" mass="15463">MASDPTVVFERSAQDPRNVSIQRIVEVHRSIERTICPLEQNPDQIVFGLALKSQEYHKTWWNWRLELRVSENRHFPQAENWGIQNQPCFGILRQAASITNVVSKGYTIDVIGSIGKKRSLARDFPACVLRARFQ</sequence>
<name>A7E5S9_SCLS1</name>
<dbReference type="HOGENOM" id="CLU_1897466_0_0_1"/>
<proteinExistence type="predicted"/>
<keyword evidence="2" id="KW-1185">Reference proteome</keyword>
<dbReference type="GeneID" id="5494443"/>
<evidence type="ECO:0000313" key="1">
    <source>
        <dbReference type="EMBL" id="EDN91251.1"/>
    </source>
</evidence>
<dbReference type="RefSeq" id="XP_001598565.1">
    <property type="nucleotide sequence ID" value="XM_001598515.1"/>
</dbReference>
<dbReference type="Proteomes" id="UP000001312">
    <property type="component" value="Unassembled WGS sequence"/>
</dbReference>
<gene>
    <name evidence="1" type="ORF">SS1G_00654</name>
</gene>
<reference evidence="2" key="1">
    <citation type="journal article" date="2011" name="PLoS Genet.">
        <title>Genomic analysis of the necrotrophic fungal pathogens Sclerotinia sclerotiorum and Botrytis cinerea.</title>
        <authorList>
            <person name="Amselem J."/>
            <person name="Cuomo C.A."/>
            <person name="van Kan J.A."/>
            <person name="Viaud M."/>
            <person name="Benito E.P."/>
            <person name="Couloux A."/>
            <person name="Coutinho P.M."/>
            <person name="de Vries R.P."/>
            <person name="Dyer P.S."/>
            <person name="Fillinger S."/>
            <person name="Fournier E."/>
            <person name="Gout L."/>
            <person name="Hahn M."/>
            <person name="Kohn L."/>
            <person name="Lapalu N."/>
            <person name="Plummer K.M."/>
            <person name="Pradier J.M."/>
            <person name="Quevillon E."/>
            <person name="Sharon A."/>
            <person name="Simon A."/>
            <person name="ten Have A."/>
            <person name="Tudzynski B."/>
            <person name="Tudzynski P."/>
            <person name="Wincker P."/>
            <person name="Andrew M."/>
            <person name="Anthouard V."/>
            <person name="Beever R.E."/>
            <person name="Beffa R."/>
            <person name="Benoit I."/>
            <person name="Bouzid O."/>
            <person name="Brault B."/>
            <person name="Chen Z."/>
            <person name="Choquer M."/>
            <person name="Collemare J."/>
            <person name="Cotton P."/>
            <person name="Danchin E.G."/>
            <person name="Da Silva C."/>
            <person name="Gautier A."/>
            <person name="Giraud C."/>
            <person name="Giraud T."/>
            <person name="Gonzalez C."/>
            <person name="Grossetete S."/>
            <person name="Guldener U."/>
            <person name="Henrissat B."/>
            <person name="Howlett B.J."/>
            <person name="Kodira C."/>
            <person name="Kretschmer M."/>
            <person name="Lappartient A."/>
            <person name="Leroch M."/>
            <person name="Levis C."/>
            <person name="Mauceli E."/>
            <person name="Neuveglise C."/>
            <person name="Oeser B."/>
            <person name="Pearson M."/>
            <person name="Poulain J."/>
            <person name="Poussereau N."/>
            <person name="Quesneville H."/>
            <person name="Rascle C."/>
            <person name="Schumacher J."/>
            <person name="Segurens B."/>
            <person name="Sexton A."/>
            <person name="Silva E."/>
            <person name="Sirven C."/>
            <person name="Soanes D.M."/>
            <person name="Talbot N.J."/>
            <person name="Templeton M."/>
            <person name="Yandava C."/>
            <person name="Yarden O."/>
            <person name="Zeng Q."/>
            <person name="Rollins J.A."/>
            <person name="Lebrun M.H."/>
            <person name="Dickman M."/>
        </authorList>
    </citation>
    <scope>NUCLEOTIDE SEQUENCE [LARGE SCALE GENOMIC DNA]</scope>
    <source>
        <strain evidence="2">ATCC 18683 / 1980 / Ss-1</strain>
    </source>
</reference>
<dbReference type="EMBL" id="CH476621">
    <property type="protein sequence ID" value="EDN91251.1"/>
    <property type="molecule type" value="Genomic_DNA"/>
</dbReference>
<dbReference type="AlphaFoldDB" id="A7E5S9"/>
<dbReference type="InParanoid" id="A7E5S9"/>
<evidence type="ECO:0000313" key="2">
    <source>
        <dbReference type="Proteomes" id="UP000001312"/>
    </source>
</evidence>
<organism evidence="1 2">
    <name type="scientific">Sclerotinia sclerotiorum (strain ATCC 18683 / 1980 / Ss-1)</name>
    <name type="common">White mold</name>
    <name type="synonym">Whetzelinia sclerotiorum</name>
    <dbReference type="NCBI Taxonomy" id="665079"/>
    <lineage>
        <taxon>Eukaryota</taxon>
        <taxon>Fungi</taxon>
        <taxon>Dikarya</taxon>
        <taxon>Ascomycota</taxon>
        <taxon>Pezizomycotina</taxon>
        <taxon>Leotiomycetes</taxon>
        <taxon>Helotiales</taxon>
        <taxon>Sclerotiniaceae</taxon>
        <taxon>Sclerotinia</taxon>
    </lineage>
</organism>
<dbReference type="KEGG" id="ssl:SS1G_00654"/>
<accession>A7E5S9</accession>
<protein>
    <submittedName>
        <fullName evidence="1">Uncharacterized protein</fullName>
    </submittedName>
</protein>